<protein>
    <submittedName>
        <fullName evidence="1">Uncharacterized protein</fullName>
    </submittedName>
</protein>
<sequence>VTLIEKYVELPGAPVIPSEMGPKPQAKASDQPAIDNIMDGKIETRKDNTSIRICFR</sequence>
<proteinExistence type="predicted"/>
<keyword evidence="2" id="KW-1185">Reference proteome</keyword>
<evidence type="ECO:0000313" key="1">
    <source>
        <dbReference type="EMBL" id="KAF9314765.1"/>
    </source>
</evidence>
<dbReference type="Proteomes" id="UP000696485">
    <property type="component" value="Unassembled WGS sequence"/>
</dbReference>
<gene>
    <name evidence="1" type="ORF">BG006_003884</name>
</gene>
<evidence type="ECO:0000313" key="2">
    <source>
        <dbReference type="Proteomes" id="UP000696485"/>
    </source>
</evidence>
<dbReference type="AlphaFoldDB" id="A0A9P5SBQ2"/>
<feature type="non-terminal residue" evidence="1">
    <location>
        <position position="1"/>
    </location>
</feature>
<reference evidence="1" key="1">
    <citation type="journal article" date="2020" name="Fungal Divers.">
        <title>Resolving the Mortierellaceae phylogeny through synthesis of multi-gene phylogenetics and phylogenomics.</title>
        <authorList>
            <person name="Vandepol N."/>
            <person name="Liber J."/>
            <person name="Desiro A."/>
            <person name="Na H."/>
            <person name="Kennedy M."/>
            <person name="Barry K."/>
            <person name="Grigoriev I.V."/>
            <person name="Miller A.N."/>
            <person name="O'Donnell K."/>
            <person name="Stajich J.E."/>
            <person name="Bonito G."/>
        </authorList>
    </citation>
    <scope>NUCLEOTIDE SEQUENCE</scope>
    <source>
        <strain evidence="1">NVP1</strain>
    </source>
</reference>
<comment type="caution">
    <text evidence="1">The sequence shown here is derived from an EMBL/GenBank/DDBJ whole genome shotgun (WGS) entry which is preliminary data.</text>
</comment>
<organism evidence="1 2">
    <name type="scientific">Podila minutissima</name>
    <dbReference type="NCBI Taxonomy" id="64525"/>
    <lineage>
        <taxon>Eukaryota</taxon>
        <taxon>Fungi</taxon>
        <taxon>Fungi incertae sedis</taxon>
        <taxon>Mucoromycota</taxon>
        <taxon>Mortierellomycotina</taxon>
        <taxon>Mortierellomycetes</taxon>
        <taxon>Mortierellales</taxon>
        <taxon>Mortierellaceae</taxon>
        <taxon>Podila</taxon>
    </lineage>
</organism>
<dbReference type="EMBL" id="JAAAUY010002145">
    <property type="protein sequence ID" value="KAF9314765.1"/>
    <property type="molecule type" value="Genomic_DNA"/>
</dbReference>
<name>A0A9P5SBQ2_9FUNG</name>
<accession>A0A9P5SBQ2</accession>